<feature type="compositionally biased region" description="Low complexity" evidence="1">
    <location>
        <begin position="65"/>
        <end position="85"/>
    </location>
</feature>
<evidence type="ECO:0000313" key="2">
    <source>
        <dbReference type="Proteomes" id="UP000887565"/>
    </source>
</evidence>
<evidence type="ECO:0000313" key="3">
    <source>
        <dbReference type="WBParaSite" id="nRc.2.0.1.t40685-RA"/>
    </source>
</evidence>
<organism evidence="2 3">
    <name type="scientific">Romanomermis culicivorax</name>
    <name type="common">Nematode worm</name>
    <dbReference type="NCBI Taxonomy" id="13658"/>
    <lineage>
        <taxon>Eukaryota</taxon>
        <taxon>Metazoa</taxon>
        <taxon>Ecdysozoa</taxon>
        <taxon>Nematoda</taxon>
        <taxon>Enoplea</taxon>
        <taxon>Dorylaimia</taxon>
        <taxon>Mermithida</taxon>
        <taxon>Mermithoidea</taxon>
        <taxon>Mermithidae</taxon>
        <taxon>Romanomermis</taxon>
    </lineage>
</organism>
<dbReference type="WBParaSite" id="nRc.2.0.1.t40685-RA">
    <property type="protein sequence ID" value="nRc.2.0.1.t40685-RA"/>
    <property type="gene ID" value="nRc.2.0.1.g40685"/>
</dbReference>
<evidence type="ECO:0000256" key="1">
    <source>
        <dbReference type="SAM" id="MobiDB-lite"/>
    </source>
</evidence>
<proteinExistence type="predicted"/>
<keyword evidence="2" id="KW-1185">Reference proteome</keyword>
<dbReference type="Proteomes" id="UP000887565">
    <property type="component" value="Unplaced"/>
</dbReference>
<protein>
    <submittedName>
        <fullName evidence="3">Uncharacterized protein</fullName>
    </submittedName>
</protein>
<sequence length="387" mass="43223">MEELQSFRGQDKLVMFRLTETVELTITQRLFKSLTLFSDHCDDILVDASKFPLPRRPQLSSTNGSVISTRSESSSSFRNNNDRNNIAVIPPASSLFTDRHVYRNQLPSIQRQQNHRRPPASAPPASAETALIGTFFNFPSSEHSDSPPSSPPSPFTDGGGSTATDFQINYCEIAPNVGAITPSSLLRNGSLPPFLSGFRQNCDHPISSTSTLHLSSAKSNSACVSRRNSNEEDDDEEQQYYRNHNCTTFQTAAPPSSFQHSLQTRDQKIPKTLDSARFEYAKIDEVATKAISKVSFSLRNFSAPFDKVYFVLLFQLVCKQSSLNFWQNFMVRSRFEQPLISSQTLPRNACGRDTLPSIKATQKGGKLLRKGANLLRRRTSLTSLLNQ</sequence>
<dbReference type="AlphaFoldDB" id="A0A915KRG9"/>
<accession>A0A915KRG9</accession>
<name>A0A915KRG9_ROMCU</name>
<feature type="region of interest" description="Disordered" evidence="1">
    <location>
        <begin position="55"/>
        <end position="85"/>
    </location>
</feature>
<feature type="region of interest" description="Disordered" evidence="1">
    <location>
        <begin position="137"/>
        <end position="161"/>
    </location>
</feature>
<reference evidence="3" key="1">
    <citation type="submission" date="2022-11" db="UniProtKB">
        <authorList>
            <consortium name="WormBaseParasite"/>
        </authorList>
    </citation>
    <scope>IDENTIFICATION</scope>
</reference>